<dbReference type="AlphaFoldDB" id="A0AAE0CCH4"/>
<evidence type="ECO:0000313" key="1">
    <source>
        <dbReference type="EMBL" id="KAK3252476.1"/>
    </source>
</evidence>
<accession>A0AAE0CCH4</accession>
<comment type="caution">
    <text evidence="1">The sequence shown here is derived from an EMBL/GenBank/DDBJ whole genome shotgun (WGS) entry which is preliminary data.</text>
</comment>
<protein>
    <submittedName>
        <fullName evidence="1">Uncharacterized protein</fullName>
    </submittedName>
</protein>
<dbReference type="Proteomes" id="UP001190700">
    <property type="component" value="Unassembled WGS sequence"/>
</dbReference>
<keyword evidence="2" id="KW-1185">Reference proteome</keyword>
<name>A0AAE0CCH4_9CHLO</name>
<sequence length="931" mass="104545">MIKISHERTTFENSLTWDQNDQPHVIVRLADYEYLRYSVTYDDVLREHTVYDKGKTRNVRRHLLSDKDSTVVKSAACSGFNAYVQLVQFHTYVSDQYDSRIVGFNMRCSDNETHLVSYGQINRDNCSSVRYATGFVVSANYTCEQRCDDGNTNISACTYDDSLSDVDCEYAWAFEYHHTSDDRASNRSLVGVVPLLNESDHISYNGSKCHTDEQYCPYEDFEIVRCDQIAYSKLTRLGFEYNITTGFVQRVTHECSLRSDSFIATDGTLRIRLYDKHVNALEGTLVDLDGSTFNFDDRFDLTYTNNPTLAPTTTFAPTRVPTSGECLEQANLCESGNCTGCSVSLDYTDTQDICYYLTYNAYVACADCQKQRETCHEVCITTQGNASACYAPYDVQADNSTECYDNVNIVKAVCDDEPITTSPTRTFVPTTPPTATPTYKAVSLNESARYNEDGSVDVLLNLSELRSLTYTVHSDGVLRESTTYDTKNNRRRLVSTDVPTSTSDPASNVYSINATCTGLNAYATDISFHGHVDENNALHYTAFTLRCSDNETHLVNGSSRTTTSTCDTDRYAKGFLVSEFETCNRTTENVDCELAWSFDYNALSDDNLTLGHIAVVVNDTDSSLHHGDACGVLNETTRQPSATQTLRCDEIAYSRLITLGFEYNIVTGFVYRTKHECALRSDSYVDSDNILHVRMNKGYHNTMNGHMTDSNGTTVIFEETHDLSYTTAPTTVHPTTSPTSSPTTTCTYYRENCVLRCNNRTDLCVEPYNDEGDSFAADQHAKCQQAQNETRTVCHTETPTVMPTFSPLTATPTTWYPTFQLLCEQALDQGCMVKNDNCDRDMCYNMEKDCAYEEVNINCHGGTYSPTFSPPTATPTTWYPTFQLLCEQALDQGCMVKNDNCDRDMCYNMEADCAYDVVNQNCHDGTYSSTS</sequence>
<gene>
    <name evidence="1" type="ORF">CYMTET_38224</name>
</gene>
<dbReference type="EMBL" id="LGRX02025387">
    <property type="protein sequence ID" value="KAK3252476.1"/>
    <property type="molecule type" value="Genomic_DNA"/>
</dbReference>
<proteinExistence type="predicted"/>
<reference evidence="1 2" key="1">
    <citation type="journal article" date="2015" name="Genome Biol. Evol.">
        <title>Comparative Genomics of a Bacterivorous Green Alga Reveals Evolutionary Causalities and Consequences of Phago-Mixotrophic Mode of Nutrition.</title>
        <authorList>
            <person name="Burns J.A."/>
            <person name="Paasch A."/>
            <person name="Narechania A."/>
            <person name="Kim E."/>
        </authorList>
    </citation>
    <scope>NUCLEOTIDE SEQUENCE [LARGE SCALE GENOMIC DNA]</scope>
    <source>
        <strain evidence="1 2">PLY_AMNH</strain>
    </source>
</reference>
<evidence type="ECO:0000313" key="2">
    <source>
        <dbReference type="Proteomes" id="UP001190700"/>
    </source>
</evidence>
<organism evidence="1 2">
    <name type="scientific">Cymbomonas tetramitiformis</name>
    <dbReference type="NCBI Taxonomy" id="36881"/>
    <lineage>
        <taxon>Eukaryota</taxon>
        <taxon>Viridiplantae</taxon>
        <taxon>Chlorophyta</taxon>
        <taxon>Pyramimonadophyceae</taxon>
        <taxon>Pyramimonadales</taxon>
        <taxon>Pyramimonadaceae</taxon>
        <taxon>Cymbomonas</taxon>
    </lineage>
</organism>